<accession>A0A9X1PUT9</accession>
<keyword evidence="3" id="KW-1185">Reference proteome</keyword>
<dbReference type="RefSeq" id="WP_234761717.1">
    <property type="nucleotide sequence ID" value="NZ_JAKEIP010000017.1"/>
</dbReference>
<dbReference type="PROSITE" id="PS51781">
    <property type="entry name" value="SH3B"/>
    <property type="match status" value="1"/>
</dbReference>
<evidence type="ECO:0000313" key="3">
    <source>
        <dbReference type="Proteomes" id="UP001139384"/>
    </source>
</evidence>
<dbReference type="EMBL" id="JAKEIP010000017">
    <property type="protein sequence ID" value="MCF1593386.1"/>
    <property type="molecule type" value="Genomic_DNA"/>
</dbReference>
<sequence>MGAGIATAPTASAASLPKSCIPAYGVPNKATEAVNLRSGPGTKYKSLGILSKGTRFTPSCMTKGASWLYGKVGNGPNKGKNGWVYGAYMKQAV</sequence>
<name>A0A9X1PUT9_STRM4</name>
<feature type="domain" description="SH3b" evidence="1">
    <location>
        <begin position="24"/>
        <end position="93"/>
    </location>
</feature>
<protein>
    <submittedName>
        <fullName evidence="2">SH3 domain-containing protein</fullName>
    </submittedName>
</protein>
<dbReference type="Pfam" id="PF08239">
    <property type="entry name" value="SH3_3"/>
    <property type="match status" value="1"/>
</dbReference>
<dbReference type="Proteomes" id="UP001139384">
    <property type="component" value="Unassembled WGS sequence"/>
</dbReference>
<gene>
    <name evidence="2" type="ORF">L0P92_07370</name>
</gene>
<comment type="caution">
    <text evidence="2">The sequence shown here is derived from an EMBL/GenBank/DDBJ whole genome shotgun (WGS) entry which is preliminary data.</text>
</comment>
<dbReference type="AlphaFoldDB" id="A0A9X1PUT9"/>
<proteinExistence type="predicted"/>
<dbReference type="Gene3D" id="2.30.30.40">
    <property type="entry name" value="SH3 Domains"/>
    <property type="match status" value="1"/>
</dbReference>
<organism evidence="2 3">
    <name type="scientific">Streptomyces muensis</name>
    <dbReference type="NCBI Taxonomy" id="1077944"/>
    <lineage>
        <taxon>Bacteria</taxon>
        <taxon>Bacillati</taxon>
        <taxon>Actinomycetota</taxon>
        <taxon>Actinomycetes</taxon>
        <taxon>Kitasatosporales</taxon>
        <taxon>Streptomycetaceae</taxon>
        <taxon>Streptomyces</taxon>
    </lineage>
</organism>
<evidence type="ECO:0000313" key="2">
    <source>
        <dbReference type="EMBL" id="MCF1593386.1"/>
    </source>
</evidence>
<dbReference type="InterPro" id="IPR003646">
    <property type="entry name" value="SH3-like_bac-type"/>
</dbReference>
<reference evidence="2" key="1">
    <citation type="submission" date="2022-01" db="EMBL/GenBank/DDBJ databases">
        <title>Draft Genome Sequences of Seven Type Strains of the Genus Streptomyces.</title>
        <authorList>
            <person name="Aziz S."/>
            <person name="Coretto E."/>
            <person name="Chronakova A."/>
            <person name="Sproer C."/>
            <person name="Huber K."/>
            <person name="Nouioui I."/>
            <person name="Gross H."/>
        </authorList>
    </citation>
    <scope>NUCLEOTIDE SEQUENCE</scope>
    <source>
        <strain evidence="2">DSM 103493</strain>
    </source>
</reference>
<evidence type="ECO:0000259" key="1">
    <source>
        <dbReference type="PROSITE" id="PS51781"/>
    </source>
</evidence>